<dbReference type="Proteomes" id="UP000199126">
    <property type="component" value="Unassembled WGS sequence"/>
</dbReference>
<proteinExistence type="predicted"/>
<keyword evidence="3 6" id="KW-0812">Transmembrane</keyword>
<keyword evidence="5 6" id="KW-0472">Membrane</keyword>
<evidence type="ECO:0000256" key="6">
    <source>
        <dbReference type="SAM" id="Phobius"/>
    </source>
</evidence>
<evidence type="ECO:0000313" key="9">
    <source>
        <dbReference type="Proteomes" id="UP000199126"/>
    </source>
</evidence>
<dbReference type="RefSeq" id="WP_089826047.1">
    <property type="nucleotide sequence ID" value="NZ_FODV01000010.1"/>
</dbReference>
<feature type="transmembrane region" description="Helical" evidence="6">
    <location>
        <begin position="38"/>
        <end position="55"/>
    </location>
</feature>
<feature type="transmembrane region" description="Helical" evidence="6">
    <location>
        <begin position="126"/>
        <end position="148"/>
    </location>
</feature>
<keyword evidence="2" id="KW-1003">Cell membrane</keyword>
<feature type="transmembrane region" description="Helical" evidence="6">
    <location>
        <begin position="75"/>
        <end position="92"/>
    </location>
</feature>
<evidence type="ECO:0000256" key="1">
    <source>
        <dbReference type="ARBA" id="ARBA00004651"/>
    </source>
</evidence>
<keyword evidence="9" id="KW-1185">Reference proteome</keyword>
<dbReference type="AlphaFoldDB" id="A0A1H8UBM1"/>
<feature type="transmembrane region" description="Helical" evidence="6">
    <location>
        <begin position="12"/>
        <end position="31"/>
    </location>
</feature>
<protein>
    <submittedName>
        <fullName evidence="8">Uncharacterized membrane protein YeiH</fullName>
    </submittedName>
</protein>
<keyword evidence="4 6" id="KW-1133">Transmembrane helix</keyword>
<dbReference type="InterPro" id="IPR005115">
    <property type="entry name" value="Gly_transporter"/>
</dbReference>
<gene>
    <name evidence="8" type="ORF">SAMN04487948_11092</name>
</gene>
<evidence type="ECO:0000259" key="7">
    <source>
        <dbReference type="Pfam" id="PF03458"/>
    </source>
</evidence>
<name>A0A1H8UBM1_9EURY</name>
<evidence type="ECO:0000256" key="4">
    <source>
        <dbReference type="ARBA" id="ARBA00022989"/>
    </source>
</evidence>
<evidence type="ECO:0000256" key="5">
    <source>
        <dbReference type="ARBA" id="ARBA00023136"/>
    </source>
</evidence>
<dbReference type="PANTHER" id="PTHR30506:SF3">
    <property type="entry name" value="UPF0126 INNER MEMBRANE PROTEIN YADS-RELATED"/>
    <property type="match status" value="1"/>
</dbReference>
<feature type="transmembrane region" description="Helical" evidence="6">
    <location>
        <begin position="99"/>
        <end position="120"/>
    </location>
</feature>
<feature type="domain" description="Glycine transporter" evidence="7">
    <location>
        <begin position="103"/>
        <end position="175"/>
    </location>
</feature>
<accession>A0A1H8UBM1</accession>
<reference evidence="9" key="1">
    <citation type="submission" date="2016-10" db="EMBL/GenBank/DDBJ databases">
        <authorList>
            <person name="Varghese N."/>
            <person name="Submissions S."/>
        </authorList>
    </citation>
    <scope>NUCLEOTIDE SEQUENCE [LARGE SCALE GENOMIC DNA]</scope>
    <source>
        <strain evidence="9">CGMCC 1.10121</strain>
    </source>
</reference>
<feature type="domain" description="Glycine transporter" evidence="7">
    <location>
        <begin position="16"/>
        <end position="88"/>
    </location>
</feature>
<evidence type="ECO:0000256" key="3">
    <source>
        <dbReference type="ARBA" id="ARBA00022692"/>
    </source>
</evidence>
<evidence type="ECO:0000256" key="2">
    <source>
        <dbReference type="ARBA" id="ARBA00022475"/>
    </source>
</evidence>
<comment type="subcellular location">
    <subcellularLocation>
        <location evidence="1">Cell membrane</location>
        <topology evidence="1">Multi-pass membrane protein</topology>
    </subcellularLocation>
</comment>
<dbReference type="PANTHER" id="PTHR30506">
    <property type="entry name" value="INNER MEMBRANE PROTEIN"/>
    <property type="match status" value="1"/>
</dbReference>
<evidence type="ECO:0000313" key="8">
    <source>
        <dbReference type="EMBL" id="SEP00630.1"/>
    </source>
</evidence>
<dbReference type="GO" id="GO:0005886">
    <property type="term" value="C:plasma membrane"/>
    <property type="evidence" value="ECO:0007669"/>
    <property type="project" value="UniProtKB-SubCell"/>
</dbReference>
<dbReference type="Pfam" id="PF03458">
    <property type="entry name" value="Gly_transporter"/>
    <property type="match status" value="2"/>
</dbReference>
<dbReference type="EMBL" id="FODV01000010">
    <property type="protein sequence ID" value="SEP00630.1"/>
    <property type="molecule type" value="Genomic_DNA"/>
</dbReference>
<organism evidence="8 9">
    <name type="scientific">Halogranum amylolyticum</name>
    <dbReference type="NCBI Taxonomy" id="660520"/>
    <lineage>
        <taxon>Archaea</taxon>
        <taxon>Methanobacteriati</taxon>
        <taxon>Methanobacteriota</taxon>
        <taxon>Stenosarchaea group</taxon>
        <taxon>Halobacteria</taxon>
        <taxon>Halobacteriales</taxon>
        <taxon>Haloferacaceae</taxon>
    </lineage>
</organism>
<sequence length="223" mass="22742">MGLDFVTVLFDSPFAVMNTIGLIAFALVGSAKAIREEFDLFGITVVGLAMAFAGGATRDLLVNRVPLVLQSPVEVSLGLLGVGLAVALSVVLRSPENHPITLVADAIGLAAFTTAGAIVATEATVSVFGVVVIGTINAVGGGAFADILLDRSPFILFDDFYASCAVLGGSAYWIMGSVGATGSTAAGVCAAVTVVARLVAVTYSWNLPTVQTLGVLSERMDDQ</sequence>